<dbReference type="GO" id="GO:0008726">
    <property type="term" value="F:alkanesulfonate monooxygenase activity"/>
    <property type="evidence" value="ECO:0007669"/>
    <property type="project" value="TreeGrafter"/>
</dbReference>
<dbReference type="Gene3D" id="3.20.20.30">
    <property type="entry name" value="Luciferase-like domain"/>
    <property type="match status" value="1"/>
</dbReference>
<feature type="domain" description="Luciferase-like" evidence="5">
    <location>
        <begin position="16"/>
        <end position="93"/>
    </location>
</feature>
<dbReference type="RefSeq" id="WP_122151317.1">
    <property type="nucleotide sequence ID" value="NZ_RFFI01000201.1"/>
</dbReference>
<keyword evidence="4" id="KW-0503">Monooxygenase</keyword>
<dbReference type="Pfam" id="PF00296">
    <property type="entry name" value="Bac_luciferase"/>
    <property type="match status" value="1"/>
</dbReference>
<gene>
    <name evidence="6" type="ORF">EBM89_19920</name>
</gene>
<dbReference type="InterPro" id="IPR050172">
    <property type="entry name" value="SsuD_RutA_monooxygenase"/>
</dbReference>
<dbReference type="AlphaFoldDB" id="A0A3M2ILT5"/>
<keyword evidence="3" id="KW-0560">Oxidoreductase</keyword>
<keyword evidence="1" id="KW-0285">Flavoprotein</keyword>
<evidence type="ECO:0000313" key="6">
    <source>
        <dbReference type="EMBL" id="RMI02882.1"/>
    </source>
</evidence>
<dbReference type="InterPro" id="IPR011251">
    <property type="entry name" value="Luciferase-like_dom"/>
</dbReference>
<accession>A0A3M2ILT5</accession>
<evidence type="ECO:0000313" key="7">
    <source>
        <dbReference type="Proteomes" id="UP000269289"/>
    </source>
</evidence>
<dbReference type="Proteomes" id="UP000269289">
    <property type="component" value="Unassembled WGS sequence"/>
</dbReference>
<name>A0A3M2ILT5_9CELL</name>
<dbReference type="PANTHER" id="PTHR42847">
    <property type="entry name" value="ALKANESULFONATE MONOOXYGENASE"/>
    <property type="match status" value="1"/>
</dbReference>
<dbReference type="SUPFAM" id="SSF51679">
    <property type="entry name" value="Bacterial luciferase-like"/>
    <property type="match status" value="1"/>
</dbReference>
<keyword evidence="2" id="KW-0288">FMN</keyword>
<evidence type="ECO:0000259" key="5">
    <source>
        <dbReference type="Pfam" id="PF00296"/>
    </source>
</evidence>
<evidence type="ECO:0000256" key="2">
    <source>
        <dbReference type="ARBA" id="ARBA00022643"/>
    </source>
</evidence>
<evidence type="ECO:0000256" key="3">
    <source>
        <dbReference type="ARBA" id="ARBA00023002"/>
    </source>
</evidence>
<feature type="non-terminal residue" evidence="6">
    <location>
        <position position="185"/>
    </location>
</feature>
<dbReference type="GO" id="GO:0046306">
    <property type="term" value="P:alkanesulfonate catabolic process"/>
    <property type="evidence" value="ECO:0007669"/>
    <property type="project" value="TreeGrafter"/>
</dbReference>
<sequence>MDLGHPLDLGVSVGGADAVASARAAEDLGLDLVVVGDDDLDAWTVLGWVAGGTERVAVAARGLTLDGRPPAVLARAVASLDHLSGGRVALGLAPDPDLPEAVAVLRGMWAAGEPGPLVHDGPRYRVPGAQRGPAPAHEVAVWSGPAVGSGAEAAQVRALAARDADGWWCDAADVSAAGALREVVA</sequence>
<protein>
    <submittedName>
        <fullName evidence="6">LLM class flavin-dependent oxidoreductase</fullName>
    </submittedName>
</protein>
<dbReference type="OrthoDB" id="9775082at2"/>
<comment type="caution">
    <text evidence="6">The sequence shown here is derived from an EMBL/GenBank/DDBJ whole genome shotgun (WGS) entry which is preliminary data.</text>
</comment>
<evidence type="ECO:0000256" key="4">
    <source>
        <dbReference type="ARBA" id="ARBA00023033"/>
    </source>
</evidence>
<organism evidence="6 7">
    <name type="scientific">Cellulomonas triticagri</name>
    <dbReference type="NCBI Taxonomy" id="2483352"/>
    <lineage>
        <taxon>Bacteria</taxon>
        <taxon>Bacillati</taxon>
        <taxon>Actinomycetota</taxon>
        <taxon>Actinomycetes</taxon>
        <taxon>Micrococcales</taxon>
        <taxon>Cellulomonadaceae</taxon>
        <taxon>Cellulomonas</taxon>
    </lineage>
</organism>
<dbReference type="InterPro" id="IPR036661">
    <property type="entry name" value="Luciferase-like_sf"/>
</dbReference>
<reference evidence="6 7" key="1">
    <citation type="submission" date="2018-10" db="EMBL/GenBank/DDBJ databases">
        <title>Isolation, diversity and antifungal activity of actinobacteria from wheat.</title>
        <authorList>
            <person name="Han C."/>
        </authorList>
    </citation>
    <scope>NUCLEOTIDE SEQUENCE [LARGE SCALE GENOMIC DNA]</scope>
    <source>
        <strain evidence="6 7">NEAU-YY56</strain>
    </source>
</reference>
<dbReference type="EMBL" id="RFFI01000201">
    <property type="protein sequence ID" value="RMI02882.1"/>
    <property type="molecule type" value="Genomic_DNA"/>
</dbReference>
<evidence type="ECO:0000256" key="1">
    <source>
        <dbReference type="ARBA" id="ARBA00022630"/>
    </source>
</evidence>
<keyword evidence="7" id="KW-1185">Reference proteome</keyword>
<proteinExistence type="predicted"/>
<dbReference type="PANTHER" id="PTHR42847:SF4">
    <property type="entry name" value="ALKANESULFONATE MONOOXYGENASE-RELATED"/>
    <property type="match status" value="1"/>
</dbReference>